<name>A0A381DK54_9BACT</name>
<dbReference type="OrthoDB" id="5360624at2"/>
<keyword evidence="2" id="KW-1185">Reference proteome</keyword>
<reference evidence="1 2" key="1">
    <citation type="submission" date="2018-06" db="EMBL/GenBank/DDBJ databases">
        <authorList>
            <consortium name="Pathogen Informatics"/>
            <person name="Doyle S."/>
        </authorList>
    </citation>
    <scope>NUCLEOTIDE SEQUENCE [LARGE SCALE GENOMIC DNA]</scope>
    <source>
        <strain evidence="1 2">NCTC12475</strain>
    </source>
</reference>
<dbReference type="RefSeq" id="WP_089183217.1">
    <property type="nucleotide sequence ID" value="NZ_CP043427.1"/>
</dbReference>
<accession>A0A381DK54</accession>
<organism evidence="1 2">
    <name type="scientific">Campylobacter sputorum subsp. sputorum</name>
    <dbReference type="NCBI Taxonomy" id="32024"/>
    <lineage>
        <taxon>Bacteria</taxon>
        <taxon>Pseudomonadati</taxon>
        <taxon>Campylobacterota</taxon>
        <taxon>Epsilonproteobacteria</taxon>
        <taxon>Campylobacterales</taxon>
        <taxon>Campylobacteraceae</taxon>
        <taxon>Campylobacter</taxon>
    </lineage>
</organism>
<dbReference type="Proteomes" id="UP000254920">
    <property type="component" value="Unassembled WGS sequence"/>
</dbReference>
<dbReference type="GeneID" id="93091492"/>
<dbReference type="STRING" id="32024.GCA_000788295_01477"/>
<proteinExistence type="predicted"/>
<sequence>MKVLSLVNLLSIQNKNILDIYKNDELLVVSPLYDENLKNAKFIKCEIGAINYVLALVCKFAYEKKNIQSSYFGDLDDGLISGESNVGEEEVEIILEFLDNCDTILIDESLKFHKDSKNIETFLAILQEIYLLKIINLNQEIITPIKHNLSELKEQDDFNGSVVFKYICDEFKGGNYFAISAKIKDAQKVKIQTKNQTYEKTFKLDPNIKGTIGFLGVDKIDDYCYEVVKISKVC</sequence>
<dbReference type="AlphaFoldDB" id="A0A381DK54"/>
<gene>
    <name evidence="1" type="ORF">NCTC12475_01072</name>
</gene>
<evidence type="ECO:0000313" key="2">
    <source>
        <dbReference type="Proteomes" id="UP000254920"/>
    </source>
</evidence>
<dbReference type="EMBL" id="UFVD01000001">
    <property type="protein sequence ID" value="SUX10861.1"/>
    <property type="molecule type" value="Genomic_DNA"/>
</dbReference>
<protein>
    <submittedName>
        <fullName evidence="1">Uncharacterized protein</fullName>
    </submittedName>
</protein>
<evidence type="ECO:0000313" key="1">
    <source>
        <dbReference type="EMBL" id="SUX10861.1"/>
    </source>
</evidence>